<evidence type="ECO:0000256" key="1">
    <source>
        <dbReference type="SAM" id="MobiDB-lite"/>
    </source>
</evidence>
<keyword evidence="2" id="KW-0167">Capsid protein</keyword>
<dbReference type="Pfam" id="PF14153">
    <property type="entry name" value="Spore_coat_CotO"/>
    <property type="match status" value="1"/>
</dbReference>
<evidence type="ECO:0000313" key="2">
    <source>
        <dbReference type="EMBL" id="MFC4559352.1"/>
    </source>
</evidence>
<organism evidence="2 3">
    <name type="scientific">Virgibacillus kekensis</name>
    <dbReference type="NCBI Taxonomy" id="202261"/>
    <lineage>
        <taxon>Bacteria</taxon>
        <taxon>Bacillati</taxon>
        <taxon>Bacillota</taxon>
        <taxon>Bacilli</taxon>
        <taxon>Bacillales</taxon>
        <taxon>Bacillaceae</taxon>
        <taxon>Virgibacillus</taxon>
    </lineage>
</organism>
<dbReference type="RefSeq" id="WP_390297300.1">
    <property type="nucleotide sequence ID" value="NZ_JBHSFU010000007.1"/>
</dbReference>
<feature type="compositionally biased region" description="Polar residues" evidence="1">
    <location>
        <begin position="15"/>
        <end position="33"/>
    </location>
</feature>
<accession>A0ABV9DL60</accession>
<sequence>MGEKRYARRPLLYIQQPTIRTPEAQMQHQYTTPKKSKAKSGENVLKRPFKHSDFENDDNIEPDLANESVDNSGYDEEAEDAEDQGRKKFKEMTLRERVDYFVNTPKHLPAMKCELKTEERKYRGIIVGFEDEIVLMRVGRRVTPTKIPFETVEEIRLLGF</sequence>
<evidence type="ECO:0000313" key="3">
    <source>
        <dbReference type="Proteomes" id="UP001595989"/>
    </source>
</evidence>
<keyword evidence="3" id="KW-1185">Reference proteome</keyword>
<reference evidence="3" key="1">
    <citation type="journal article" date="2019" name="Int. J. Syst. Evol. Microbiol.">
        <title>The Global Catalogue of Microorganisms (GCM) 10K type strain sequencing project: providing services to taxonomists for standard genome sequencing and annotation.</title>
        <authorList>
            <consortium name="The Broad Institute Genomics Platform"/>
            <consortium name="The Broad Institute Genome Sequencing Center for Infectious Disease"/>
            <person name="Wu L."/>
            <person name="Ma J."/>
        </authorList>
    </citation>
    <scope>NUCLEOTIDE SEQUENCE [LARGE SCALE GENOMIC DNA]</scope>
    <source>
        <strain evidence="3">CGMCC 4.7426</strain>
    </source>
</reference>
<protein>
    <submittedName>
        <fullName evidence="2">CotO family spore coat protein</fullName>
    </submittedName>
</protein>
<dbReference type="Proteomes" id="UP001595989">
    <property type="component" value="Unassembled WGS sequence"/>
</dbReference>
<proteinExistence type="predicted"/>
<dbReference type="EMBL" id="JBHSFU010000007">
    <property type="protein sequence ID" value="MFC4559352.1"/>
    <property type="molecule type" value="Genomic_DNA"/>
</dbReference>
<name>A0ABV9DL60_9BACI</name>
<gene>
    <name evidence="2" type="ORF">ACFO3D_14220</name>
</gene>
<feature type="region of interest" description="Disordered" evidence="1">
    <location>
        <begin position="1"/>
        <end position="89"/>
    </location>
</feature>
<comment type="caution">
    <text evidence="2">The sequence shown here is derived from an EMBL/GenBank/DDBJ whole genome shotgun (WGS) entry which is preliminary data.</text>
</comment>
<dbReference type="InterPro" id="IPR025439">
    <property type="entry name" value="Spore_coat_CotO"/>
</dbReference>
<feature type="compositionally biased region" description="Acidic residues" evidence="1">
    <location>
        <begin position="73"/>
        <end position="82"/>
    </location>
</feature>
<keyword evidence="2" id="KW-0946">Virion</keyword>